<sequence length="407" mass="45289">MIRLMSFFIFLTLVIYESGSVAVLSEKNTLEPIKPSPVDETSNDESPEKFVLPLAEGSSDSKVNKRDKASKDDKFIDDDRKDKRNHGRFSEREKSPLLNCCGSRIETLGRPESTLQPTTRASDINRYPDRYGNRPDDRYNNWQSVRPSSSTNSGVYGNSGNQPDRRFGYRPSYHDSEYGRPGNKPSYNYGYGYGGYGDSGSFASQGFDLSHRPGGIFFTGSNRHPGYGIHGVLEGQDEFPAEGSAMKPNIQTQKAVALKALAGVALIGAAAALAANPALIPVGVLAAGRKRRSIEPDQSFNLLQFPEQFIRDHIPGVYEDDEAANRFWESPQCVARLTCEVQNEYLKAISKNPNLRKDVQHRLKELIDSQILSVDYVNQSMKMLTKIARNATPTNGKCEIFACNFFT</sequence>
<dbReference type="AlphaFoldDB" id="A0AAV7I1E3"/>
<evidence type="ECO:0000313" key="4">
    <source>
        <dbReference type="Proteomes" id="UP000826195"/>
    </source>
</evidence>
<feature type="signal peptide" evidence="2">
    <location>
        <begin position="1"/>
        <end position="22"/>
    </location>
</feature>
<organism evidence="3 4">
    <name type="scientific">Cotesia glomerata</name>
    <name type="common">Lepidopteran parasitic wasp</name>
    <name type="synonym">Apanteles glomeratus</name>
    <dbReference type="NCBI Taxonomy" id="32391"/>
    <lineage>
        <taxon>Eukaryota</taxon>
        <taxon>Metazoa</taxon>
        <taxon>Ecdysozoa</taxon>
        <taxon>Arthropoda</taxon>
        <taxon>Hexapoda</taxon>
        <taxon>Insecta</taxon>
        <taxon>Pterygota</taxon>
        <taxon>Neoptera</taxon>
        <taxon>Endopterygota</taxon>
        <taxon>Hymenoptera</taxon>
        <taxon>Apocrita</taxon>
        <taxon>Ichneumonoidea</taxon>
        <taxon>Braconidae</taxon>
        <taxon>Microgastrinae</taxon>
        <taxon>Cotesia</taxon>
    </lineage>
</organism>
<evidence type="ECO:0000256" key="2">
    <source>
        <dbReference type="SAM" id="SignalP"/>
    </source>
</evidence>
<feature type="chain" id="PRO_5043776022" evidence="2">
    <location>
        <begin position="23"/>
        <end position="407"/>
    </location>
</feature>
<feature type="compositionally biased region" description="Polar residues" evidence="1">
    <location>
        <begin position="140"/>
        <end position="162"/>
    </location>
</feature>
<feature type="region of interest" description="Disordered" evidence="1">
    <location>
        <begin position="108"/>
        <end position="181"/>
    </location>
</feature>
<evidence type="ECO:0000313" key="3">
    <source>
        <dbReference type="EMBL" id="KAH0544225.1"/>
    </source>
</evidence>
<dbReference type="EMBL" id="JAHXZJ010002239">
    <property type="protein sequence ID" value="KAH0544225.1"/>
    <property type="molecule type" value="Genomic_DNA"/>
</dbReference>
<evidence type="ECO:0000256" key="1">
    <source>
        <dbReference type="SAM" id="MobiDB-lite"/>
    </source>
</evidence>
<name>A0AAV7I1E3_COTGL</name>
<comment type="caution">
    <text evidence="3">The sequence shown here is derived from an EMBL/GenBank/DDBJ whole genome shotgun (WGS) entry which is preliminary data.</text>
</comment>
<keyword evidence="2" id="KW-0732">Signal</keyword>
<gene>
    <name evidence="3" type="ORF">KQX54_001100</name>
</gene>
<dbReference type="Proteomes" id="UP000826195">
    <property type="component" value="Unassembled WGS sequence"/>
</dbReference>
<accession>A0AAV7I1E3</accession>
<reference evidence="3 4" key="1">
    <citation type="journal article" date="2021" name="J. Hered.">
        <title>A chromosome-level genome assembly of the parasitoid wasp, Cotesia glomerata (Hymenoptera: Braconidae).</title>
        <authorList>
            <person name="Pinto B.J."/>
            <person name="Weis J.J."/>
            <person name="Gamble T."/>
            <person name="Ode P.J."/>
            <person name="Paul R."/>
            <person name="Zaspel J.M."/>
        </authorList>
    </citation>
    <scope>NUCLEOTIDE SEQUENCE [LARGE SCALE GENOMIC DNA]</scope>
    <source>
        <strain evidence="3">CgM1</strain>
    </source>
</reference>
<feature type="compositionally biased region" description="Basic and acidic residues" evidence="1">
    <location>
        <begin position="163"/>
        <end position="178"/>
    </location>
</feature>
<feature type="compositionally biased region" description="Polar residues" evidence="1">
    <location>
        <begin position="113"/>
        <end position="122"/>
    </location>
</feature>
<feature type="compositionally biased region" description="Basic and acidic residues" evidence="1">
    <location>
        <begin position="126"/>
        <end position="139"/>
    </location>
</feature>
<feature type="compositionally biased region" description="Basic and acidic residues" evidence="1">
    <location>
        <begin position="62"/>
        <end position="93"/>
    </location>
</feature>
<proteinExistence type="predicted"/>
<feature type="region of interest" description="Disordered" evidence="1">
    <location>
        <begin position="31"/>
        <end position="93"/>
    </location>
</feature>
<protein>
    <submittedName>
        <fullName evidence="3">Uncharacterized protein</fullName>
    </submittedName>
</protein>
<keyword evidence="4" id="KW-1185">Reference proteome</keyword>